<dbReference type="Proteomes" id="UP000593735">
    <property type="component" value="Chromosome"/>
</dbReference>
<evidence type="ECO:0000313" key="1">
    <source>
        <dbReference type="EMBL" id="QOY60233.1"/>
    </source>
</evidence>
<evidence type="ECO:0000313" key="2">
    <source>
        <dbReference type="Proteomes" id="UP000593735"/>
    </source>
</evidence>
<dbReference type="InterPro" id="IPR003718">
    <property type="entry name" value="OsmC/Ohr_fam"/>
</dbReference>
<organism evidence="1 2">
    <name type="scientific">Thermophilibacter immobilis</name>
    <dbReference type="NCBI Taxonomy" id="2779519"/>
    <lineage>
        <taxon>Bacteria</taxon>
        <taxon>Bacillati</taxon>
        <taxon>Actinomycetota</taxon>
        <taxon>Coriobacteriia</taxon>
        <taxon>Coriobacteriales</taxon>
        <taxon>Atopobiaceae</taxon>
        <taxon>Thermophilibacter</taxon>
    </lineage>
</organism>
<protein>
    <submittedName>
        <fullName evidence="1">OsmC family protein</fullName>
    </submittedName>
</protein>
<dbReference type="SUPFAM" id="SSF82784">
    <property type="entry name" value="OsmC-like"/>
    <property type="match status" value="1"/>
</dbReference>
<accession>A0A7S7M994</accession>
<dbReference type="AlphaFoldDB" id="A0A7S7M994"/>
<keyword evidence="2" id="KW-1185">Reference proteome</keyword>
<dbReference type="Pfam" id="PF02566">
    <property type="entry name" value="OsmC"/>
    <property type="match status" value="1"/>
</dbReference>
<proteinExistence type="predicted"/>
<dbReference type="Gene3D" id="3.30.300.20">
    <property type="match status" value="1"/>
</dbReference>
<dbReference type="PANTHER" id="PTHR35368">
    <property type="entry name" value="HYDROPEROXIDE REDUCTASE"/>
    <property type="match status" value="1"/>
</dbReference>
<dbReference type="InterPro" id="IPR036102">
    <property type="entry name" value="OsmC/Ohrsf"/>
</dbReference>
<dbReference type="InterPro" id="IPR015946">
    <property type="entry name" value="KH_dom-like_a/b"/>
</dbReference>
<dbReference type="PANTHER" id="PTHR35368:SF1">
    <property type="entry name" value="HYDROPEROXIDE REDUCTASE"/>
    <property type="match status" value="1"/>
</dbReference>
<sequence length="140" mass="15368">MAATFKVSVRKCVEGKDKVEANARGLRMIMDEPKESDGDNEGMNPVEALLSALGGCQVIGAVGIAREMGFAYEECHIEIEGDFDPDVRPGMKEIRYALHFMTDEPQERVDELAERVAKLCPVALTPEKGVKLVRSTAVKD</sequence>
<reference evidence="1 2" key="1">
    <citation type="submission" date="2020-10" db="EMBL/GenBank/DDBJ databases">
        <title>Olsenella immobilis sp.nov., isolated from the mud in a fermentation cellar used for the production of Chinese strong-flavoured liquor.</title>
        <authorList>
            <person name="Lu L."/>
        </authorList>
    </citation>
    <scope>NUCLEOTIDE SEQUENCE [LARGE SCALE GENOMIC DNA]</scope>
    <source>
        <strain evidence="1 2">LZLJ-2</strain>
    </source>
</reference>
<dbReference type="RefSeq" id="WP_194370458.1">
    <property type="nucleotide sequence ID" value="NZ_CP063767.1"/>
</dbReference>
<dbReference type="EMBL" id="CP063767">
    <property type="protein sequence ID" value="QOY60233.1"/>
    <property type="molecule type" value="Genomic_DNA"/>
</dbReference>
<dbReference type="InterPro" id="IPR052924">
    <property type="entry name" value="OsmC/Ohr_hydroprdx_reductase"/>
</dbReference>
<name>A0A7S7M994_9ACTN</name>
<dbReference type="KEGG" id="tio:INP52_07395"/>
<gene>
    <name evidence="1" type="ORF">INP52_07395</name>
</gene>